<organism evidence="5 6">
    <name type="scientific">Crassostrea virginica</name>
    <name type="common">Eastern oyster</name>
    <dbReference type="NCBI Taxonomy" id="6565"/>
    <lineage>
        <taxon>Eukaryota</taxon>
        <taxon>Metazoa</taxon>
        <taxon>Spiralia</taxon>
        <taxon>Lophotrochozoa</taxon>
        <taxon>Mollusca</taxon>
        <taxon>Bivalvia</taxon>
        <taxon>Autobranchia</taxon>
        <taxon>Pteriomorphia</taxon>
        <taxon>Ostreida</taxon>
        <taxon>Ostreoidea</taxon>
        <taxon>Ostreidae</taxon>
        <taxon>Crassostrea</taxon>
    </lineage>
</organism>
<feature type="transmembrane region" description="Helical" evidence="1">
    <location>
        <begin position="1357"/>
        <end position="1380"/>
    </location>
</feature>
<dbReference type="Gene3D" id="2.10.50.10">
    <property type="entry name" value="Tumor Necrosis Factor Receptor, subunit A, domain 2"/>
    <property type="match status" value="8"/>
</dbReference>
<evidence type="ECO:0000259" key="4">
    <source>
        <dbReference type="Pfam" id="PF17517"/>
    </source>
</evidence>
<evidence type="ECO:0000313" key="5">
    <source>
        <dbReference type="Proteomes" id="UP000694844"/>
    </source>
</evidence>
<sequence length="1395" mass="153964">MPRNKMAVFVVVLLMMHWQFCVSCPDTGAKHSLFFMSIDSFDMYTIDASTSCICDNQHCTLRCNNSSVNCLDSNKMYWVHSDTGVHGIIGNISLGEMYNVLKEDYLGKEYIVAVYMDVSGQSFLGVGNPSNAPVNVNINLPQVNTFSLVECENTTIDIHLQAYEARTLQFNCDISGTHIIATDDIIVYAATFSSVAPDSSSLQFMIEQLIPLSEWGTFYTVIPYGENAIADVISVITSVPNTFVHIQGYDYVMVPEQYGSIRRRIEGRKPITVRSSQPVSVVQFSMNATGKQAMTLNIPVTFDTDTNALFTRPLLFYYYLHYSTGDQADEDSCPLTPFFASRKVPEPDPGVFGCSVYGDNGVHFGGTFCDFLRSTPKSNERYWPQMIPGDGLDNDNDGSIDEDDCYSSFVDSTDPAAVLVSDGSVKEIFIIPYIPETGSVLYLTEVQCKINATLLLTPLSFSAQNFQYWRNPTEISANVFRFTGLGTTAFPLVIKSTATNKIHLSCHYVCGSVNCSNSFFVPSLSLIGSRYNAQIPPCSNGSLTCQKQCTISNVFKNTSYRYVNNHPADIYSFPDALTFLSLEFIESGNYIEGNLPFAAMCFTREANNFLVHYLLPSDSAGVSYNLIKTGLTVDEKLFIWATDSNTLLNLNESYQSSNETSAYTLILHAGDHAVIDLTADNNGTYYKISSNKPVQVLAHFKTNSISEFGTSTSKIPFNPDGYNIVHVPSASSVLLPPDGSLVSRTIDGIPFYSISDAGWPHHSSFLDRRVKPVRDDQIPGDGIDNDKDGLVDEDFCGFLIQDFPSEESTLHDVDLDGSYNEDCRGCPGGSELDPHLVCTLCGIGTFREDASKIDRCKPCGDNMTTFDIGSRSQEQCVPLCEEGMELDNVTMRCLECPIGYYKNVSANDSSVSIHERFWCKQCGPNLTTYDFGTMDLSGCIDHCTEGQELDDTGTCLPCDLGFYKNVSSTDLTASVALRWNCSACDGNRTTESRGTVHETECKGLCLEGMELNNVSMSCEPCSIGYYKQAQANDSSFNVRERFWCLECPANKTTQDVGSTDLAKCIDHCIEGEEFSGTGCQPCSIGFYKDVSSTNISAPVEKRWNCTACGQNETTMYTRTIQRSDCLGHCVEGMFLNGTRCQPCPVGFYKNTSSEDSNVPAQLRWNCTVCEPGETTYSTDSRQCIAHCGIGQQLNEGVCKPCEIGFYKNTSSEDELLPETQRWNCSQCPNGLTTNFTGAQTCVVRCPVGMEYLPTNDTCQLCRIGFYKDVSGSHVDCLPCPVNYTTRSEGTVSPQDCKLANCVCPCDKVHEVKNYTSEELSKLIEELKKELTVNKAVLSATIRKKISVMDYRPSAKSIGSVGAVLITLIFVLLIGFDIPILKEHLTKLFKGPRNPL</sequence>
<evidence type="ECO:0000256" key="1">
    <source>
        <dbReference type="SAM" id="Phobius"/>
    </source>
</evidence>
<gene>
    <name evidence="6" type="primary">LOC111118891</name>
</gene>
<feature type="domain" description="Tyrosine-protein kinase ephrin type A/B receptor-like" evidence="3">
    <location>
        <begin position="1011"/>
        <end position="1064"/>
    </location>
</feature>
<evidence type="ECO:0000256" key="2">
    <source>
        <dbReference type="SAM" id="SignalP"/>
    </source>
</evidence>
<keyword evidence="1" id="KW-1133">Transmembrane helix</keyword>
<proteinExistence type="predicted"/>
<dbReference type="PANTHER" id="PTHR46967">
    <property type="entry name" value="INSULIN-LIKE GROWTH FACTOR BINDING PROTEIN,N-TERMINAL"/>
    <property type="match status" value="1"/>
</dbReference>
<evidence type="ECO:0000259" key="3">
    <source>
        <dbReference type="Pfam" id="PF07699"/>
    </source>
</evidence>
<evidence type="ECO:0000313" key="6">
    <source>
        <dbReference type="RefSeq" id="XP_022314290.1"/>
    </source>
</evidence>
<dbReference type="KEGG" id="cvn:111118891"/>
<dbReference type="OrthoDB" id="413581at2759"/>
<keyword evidence="1" id="KW-0472">Membrane</keyword>
<feature type="domain" description="Tyrosine-protein kinase ephrin type A/B receptor-like" evidence="3">
    <location>
        <begin position="1252"/>
        <end position="1296"/>
    </location>
</feature>
<dbReference type="Pfam" id="PF07699">
    <property type="entry name" value="Ephrin_rec_like"/>
    <property type="match status" value="3"/>
</dbReference>
<dbReference type="CDD" id="cd00185">
    <property type="entry name" value="TNFRSF"/>
    <property type="match status" value="1"/>
</dbReference>
<feature type="domain" description="IgGFc-binding protein N-terminal" evidence="4">
    <location>
        <begin position="99"/>
        <end position="301"/>
    </location>
</feature>
<dbReference type="InterPro" id="IPR011641">
    <property type="entry name" value="Tyr-kin_ephrin_A/B_rcpt-like"/>
</dbReference>
<dbReference type="GeneID" id="111118891"/>
<dbReference type="Pfam" id="PF17517">
    <property type="entry name" value="IgGFc_binding"/>
    <property type="match status" value="1"/>
</dbReference>
<name>A0A8B8CF24_CRAVI</name>
<keyword evidence="5" id="KW-1185">Reference proteome</keyword>
<accession>A0A8B8CF24</accession>
<reference evidence="6" key="1">
    <citation type="submission" date="2025-08" db="UniProtKB">
        <authorList>
            <consortium name="RefSeq"/>
        </authorList>
    </citation>
    <scope>IDENTIFICATION</scope>
    <source>
        <tissue evidence="6">Whole sample</tissue>
    </source>
</reference>
<dbReference type="PANTHER" id="PTHR46967:SF2">
    <property type="entry name" value="SUSHI, VON WILLEBRAND FACTOR TYPE A, EGF AND PENTRAXIN DOMAIN-CONTAINING PROTEIN 1-LIKE"/>
    <property type="match status" value="1"/>
</dbReference>
<feature type="signal peptide" evidence="2">
    <location>
        <begin position="1"/>
        <end position="23"/>
    </location>
</feature>
<dbReference type="SMART" id="SM01411">
    <property type="entry name" value="Ephrin_rec_like"/>
    <property type="match status" value="8"/>
</dbReference>
<dbReference type="Proteomes" id="UP000694844">
    <property type="component" value="Chromosome 2"/>
</dbReference>
<keyword evidence="2" id="KW-0732">Signal</keyword>
<feature type="chain" id="PRO_5034335747" evidence="2">
    <location>
        <begin position="24"/>
        <end position="1395"/>
    </location>
</feature>
<dbReference type="RefSeq" id="XP_022314290.1">
    <property type="nucleotide sequence ID" value="XM_022458582.1"/>
</dbReference>
<dbReference type="InterPro" id="IPR035234">
    <property type="entry name" value="IgGFc-bd_N"/>
</dbReference>
<feature type="domain" description="Tyrosine-protein kinase ephrin type A/B receptor-like" evidence="3">
    <location>
        <begin position="838"/>
        <end position="876"/>
    </location>
</feature>
<dbReference type="SUPFAM" id="SSF57184">
    <property type="entry name" value="Growth factor receptor domain"/>
    <property type="match status" value="3"/>
</dbReference>
<protein>
    <submittedName>
        <fullName evidence="6">Uncharacterized protein LOC111118891</fullName>
    </submittedName>
</protein>
<keyword evidence="1" id="KW-0812">Transmembrane</keyword>
<dbReference type="InterPro" id="IPR009030">
    <property type="entry name" value="Growth_fac_rcpt_cys_sf"/>
</dbReference>